<evidence type="ECO:0000313" key="1">
    <source>
        <dbReference type="EMBL" id="KAF6321301.1"/>
    </source>
</evidence>
<accession>A0A7J7V8E6</accession>
<proteinExistence type="predicted"/>
<dbReference type="Proteomes" id="UP000585614">
    <property type="component" value="Unassembled WGS sequence"/>
</dbReference>
<sequence length="122" mass="13866">MWSLVEHSFGKSEPFSQRNGYQMEEFLVKACSGMCWRLWEGLEADERNVLDAGDFTVKQETKAIKGWTSKSLGQALLPWTALWELETGDSSGTLCIHKHHTCQKLDLMGLDFVLGADITWRV</sequence>
<evidence type="ECO:0000313" key="2">
    <source>
        <dbReference type="Proteomes" id="UP000585614"/>
    </source>
</evidence>
<gene>
    <name evidence="1" type="ORF">mRhiFer1_008431</name>
</gene>
<dbReference type="EMBL" id="JACAGC010000014">
    <property type="protein sequence ID" value="KAF6321301.1"/>
    <property type="molecule type" value="Genomic_DNA"/>
</dbReference>
<comment type="caution">
    <text evidence="1">The sequence shown here is derived from an EMBL/GenBank/DDBJ whole genome shotgun (WGS) entry which is preliminary data.</text>
</comment>
<reference evidence="1 2" key="1">
    <citation type="journal article" date="2020" name="Nature">
        <title>Six reference-quality genomes reveal evolution of bat adaptations.</title>
        <authorList>
            <person name="Jebb D."/>
            <person name="Huang Z."/>
            <person name="Pippel M."/>
            <person name="Hughes G.M."/>
            <person name="Lavrichenko K."/>
            <person name="Devanna P."/>
            <person name="Winkler S."/>
            <person name="Jermiin L.S."/>
            <person name="Skirmuntt E.C."/>
            <person name="Katzourakis A."/>
            <person name="Burkitt-Gray L."/>
            <person name="Ray D.A."/>
            <person name="Sullivan K.A.M."/>
            <person name="Roscito J.G."/>
            <person name="Kirilenko B.M."/>
            <person name="Davalos L.M."/>
            <person name="Corthals A.P."/>
            <person name="Power M.L."/>
            <person name="Jones G."/>
            <person name="Ransome R.D."/>
            <person name="Dechmann D.K.N."/>
            <person name="Locatelli A.G."/>
            <person name="Puechmaille S.J."/>
            <person name="Fedrigo O."/>
            <person name="Jarvis E.D."/>
            <person name="Hiller M."/>
            <person name="Vernes S.C."/>
            <person name="Myers E.W."/>
            <person name="Teeling E.C."/>
        </authorList>
    </citation>
    <scope>NUCLEOTIDE SEQUENCE [LARGE SCALE GENOMIC DNA]</scope>
    <source>
        <strain evidence="1">MRhiFer1</strain>
        <tissue evidence="1">Lung</tissue>
    </source>
</reference>
<name>A0A7J7V8E6_RHIFE</name>
<dbReference type="AlphaFoldDB" id="A0A7J7V8E6"/>
<protein>
    <submittedName>
        <fullName evidence="1">Uncharacterized protein</fullName>
    </submittedName>
</protein>
<organism evidence="1 2">
    <name type="scientific">Rhinolophus ferrumequinum</name>
    <name type="common">Greater horseshoe bat</name>
    <dbReference type="NCBI Taxonomy" id="59479"/>
    <lineage>
        <taxon>Eukaryota</taxon>
        <taxon>Metazoa</taxon>
        <taxon>Chordata</taxon>
        <taxon>Craniata</taxon>
        <taxon>Vertebrata</taxon>
        <taxon>Euteleostomi</taxon>
        <taxon>Mammalia</taxon>
        <taxon>Eutheria</taxon>
        <taxon>Laurasiatheria</taxon>
        <taxon>Chiroptera</taxon>
        <taxon>Yinpterochiroptera</taxon>
        <taxon>Rhinolophoidea</taxon>
        <taxon>Rhinolophidae</taxon>
        <taxon>Rhinolophinae</taxon>
        <taxon>Rhinolophus</taxon>
    </lineage>
</organism>